<feature type="domain" description="ABC transmembrane type-1" evidence="8">
    <location>
        <begin position="73"/>
        <end position="285"/>
    </location>
</feature>
<comment type="similarity">
    <text evidence="7">Belongs to the binding-protein-dependent transport system permease family.</text>
</comment>
<proteinExistence type="inferred from homology"/>
<dbReference type="SUPFAM" id="SSF161098">
    <property type="entry name" value="MetI-like"/>
    <property type="match status" value="1"/>
</dbReference>
<reference evidence="9 10" key="1">
    <citation type="submission" date="2019-03" db="EMBL/GenBank/DDBJ databases">
        <title>Genomic Encyclopedia of Type Strains, Phase IV (KMG-IV): sequencing the most valuable type-strain genomes for metagenomic binning, comparative biology and taxonomic classification.</title>
        <authorList>
            <person name="Goeker M."/>
        </authorList>
    </citation>
    <scope>NUCLEOTIDE SEQUENCE [LARGE SCALE GENOMIC DNA]</scope>
    <source>
        <strain evidence="9 10">DSM 100433</strain>
    </source>
</reference>
<dbReference type="InterPro" id="IPR051393">
    <property type="entry name" value="ABC_transporter_permease"/>
</dbReference>
<dbReference type="InterPro" id="IPR035906">
    <property type="entry name" value="MetI-like_sf"/>
</dbReference>
<dbReference type="PROSITE" id="PS50928">
    <property type="entry name" value="ABC_TM1"/>
    <property type="match status" value="1"/>
</dbReference>
<keyword evidence="2 7" id="KW-0813">Transport</keyword>
<accession>A0A9X8Y7J0</accession>
<name>A0A9X8Y7J0_9FIRM</name>
<dbReference type="Gene3D" id="1.10.3720.10">
    <property type="entry name" value="MetI-like"/>
    <property type="match status" value="1"/>
</dbReference>
<comment type="caution">
    <text evidence="9">The sequence shown here is derived from an EMBL/GenBank/DDBJ whole genome shotgun (WGS) entry which is preliminary data.</text>
</comment>
<evidence type="ECO:0000256" key="6">
    <source>
        <dbReference type="ARBA" id="ARBA00023136"/>
    </source>
</evidence>
<protein>
    <submittedName>
        <fullName evidence="9">Carbohydrate ABC transporter membrane protein 1 (CUT1 family)</fullName>
    </submittedName>
</protein>
<evidence type="ECO:0000256" key="1">
    <source>
        <dbReference type="ARBA" id="ARBA00004651"/>
    </source>
</evidence>
<feature type="transmembrane region" description="Helical" evidence="7">
    <location>
        <begin position="77"/>
        <end position="98"/>
    </location>
</feature>
<dbReference type="OrthoDB" id="367897at2"/>
<dbReference type="AlphaFoldDB" id="A0A9X8Y7J0"/>
<dbReference type="Proteomes" id="UP000294682">
    <property type="component" value="Unassembled WGS sequence"/>
</dbReference>
<dbReference type="PANTHER" id="PTHR30193">
    <property type="entry name" value="ABC TRANSPORTER PERMEASE PROTEIN"/>
    <property type="match status" value="1"/>
</dbReference>
<dbReference type="EMBL" id="SLUK01000011">
    <property type="protein sequence ID" value="TCL42327.1"/>
    <property type="molecule type" value="Genomic_DNA"/>
</dbReference>
<dbReference type="GO" id="GO:0005886">
    <property type="term" value="C:plasma membrane"/>
    <property type="evidence" value="ECO:0007669"/>
    <property type="project" value="UniProtKB-SubCell"/>
</dbReference>
<evidence type="ECO:0000256" key="5">
    <source>
        <dbReference type="ARBA" id="ARBA00022989"/>
    </source>
</evidence>
<dbReference type="PANTHER" id="PTHR30193:SF37">
    <property type="entry name" value="INNER MEMBRANE ABC TRANSPORTER PERMEASE PROTEIN YCJO"/>
    <property type="match status" value="1"/>
</dbReference>
<comment type="subcellular location">
    <subcellularLocation>
        <location evidence="1 7">Cell membrane</location>
        <topology evidence="1 7">Multi-pass membrane protein</topology>
    </subcellularLocation>
</comment>
<feature type="transmembrane region" description="Helical" evidence="7">
    <location>
        <begin position="161"/>
        <end position="182"/>
    </location>
</feature>
<feature type="transmembrane region" description="Helical" evidence="7">
    <location>
        <begin position="12"/>
        <end position="37"/>
    </location>
</feature>
<keyword evidence="10" id="KW-1185">Reference proteome</keyword>
<evidence type="ECO:0000256" key="4">
    <source>
        <dbReference type="ARBA" id="ARBA00022692"/>
    </source>
</evidence>
<keyword evidence="6 7" id="KW-0472">Membrane</keyword>
<dbReference type="CDD" id="cd06261">
    <property type="entry name" value="TM_PBP2"/>
    <property type="match status" value="1"/>
</dbReference>
<dbReference type="RefSeq" id="WP_079699052.1">
    <property type="nucleotide sequence ID" value="NZ_JADNAH010000038.1"/>
</dbReference>
<dbReference type="GO" id="GO:0055085">
    <property type="term" value="P:transmembrane transport"/>
    <property type="evidence" value="ECO:0007669"/>
    <property type="project" value="InterPro"/>
</dbReference>
<sequence length="293" mass="33097">MAATTLKRRKKISLIPYLFIAPNMILFLTFMIVPLFYTIYISLTKWNILGTPVFIGLENYQKLLTSKVFWRSVWNTVYYTLGTVPTSMVLALGLAVILNKRIPFRVFFRSALFIPVVISMVVTGILWSWIFNADYGILNYLLSLLGLDPVGWLIEPATAMIPIIVATLWFRVGYNMIIYLSALQGLSPSFYEAARVDGANGWQQFCYITLPLLRNTHVFVLIMSMIYSFKSFDIIYVMTGGGPAKATTTMVQYIYELGFQTGEMGRASAVGVLLLLFMVAFTLLQLRGEEGAK</sequence>
<keyword evidence="5 7" id="KW-1133">Transmembrane helix</keyword>
<feature type="transmembrane region" description="Helical" evidence="7">
    <location>
        <begin position="267"/>
        <end position="286"/>
    </location>
</feature>
<organism evidence="9 10">
    <name type="scientific">Harryflintia acetispora</name>
    <dbReference type="NCBI Taxonomy" id="1849041"/>
    <lineage>
        <taxon>Bacteria</taxon>
        <taxon>Bacillati</taxon>
        <taxon>Bacillota</taxon>
        <taxon>Clostridia</taxon>
        <taxon>Eubacteriales</taxon>
        <taxon>Oscillospiraceae</taxon>
        <taxon>Harryflintia</taxon>
    </lineage>
</organism>
<keyword evidence="4 7" id="KW-0812">Transmembrane</keyword>
<evidence type="ECO:0000313" key="10">
    <source>
        <dbReference type="Proteomes" id="UP000294682"/>
    </source>
</evidence>
<evidence type="ECO:0000256" key="3">
    <source>
        <dbReference type="ARBA" id="ARBA00022475"/>
    </source>
</evidence>
<evidence type="ECO:0000313" key="9">
    <source>
        <dbReference type="EMBL" id="TCL42327.1"/>
    </source>
</evidence>
<keyword evidence="3" id="KW-1003">Cell membrane</keyword>
<dbReference type="Pfam" id="PF00528">
    <property type="entry name" value="BPD_transp_1"/>
    <property type="match status" value="1"/>
</dbReference>
<dbReference type="InterPro" id="IPR000515">
    <property type="entry name" value="MetI-like"/>
</dbReference>
<feature type="transmembrane region" description="Helical" evidence="7">
    <location>
        <begin position="110"/>
        <end position="131"/>
    </location>
</feature>
<evidence type="ECO:0000256" key="2">
    <source>
        <dbReference type="ARBA" id="ARBA00022448"/>
    </source>
</evidence>
<evidence type="ECO:0000259" key="8">
    <source>
        <dbReference type="PROSITE" id="PS50928"/>
    </source>
</evidence>
<gene>
    <name evidence="9" type="ORF">EDD78_11193</name>
</gene>
<evidence type="ECO:0000256" key="7">
    <source>
        <dbReference type="RuleBase" id="RU363032"/>
    </source>
</evidence>